<organism evidence="1 4">
    <name type="scientific">Adineta steineri</name>
    <dbReference type="NCBI Taxonomy" id="433720"/>
    <lineage>
        <taxon>Eukaryota</taxon>
        <taxon>Metazoa</taxon>
        <taxon>Spiralia</taxon>
        <taxon>Gnathifera</taxon>
        <taxon>Rotifera</taxon>
        <taxon>Eurotatoria</taxon>
        <taxon>Bdelloidea</taxon>
        <taxon>Adinetida</taxon>
        <taxon>Adinetidae</taxon>
        <taxon>Adineta</taxon>
    </lineage>
</organism>
<accession>A0A813N713</accession>
<dbReference type="EMBL" id="CAJNOM010000002">
    <property type="protein sequence ID" value="CAF0735320.1"/>
    <property type="molecule type" value="Genomic_DNA"/>
</dbReference>
<dbReference type="Proteomes" id="UP000663832">
    <property type="component" value="Unassembled WGS sequence"/>
</dbReference>
<gene>
    <name evidence="3" type="ORF">BJG266_LOCUS3493</name>
    <name evidence="1" type="ORF">QVE165_LOCUS553</name>
    <name evidence="2" type="ORF">QVE165_LOCUS753</name>
</gene>
<name>A0A813N713_9BILA</name>
<keyword evidence="4" id="KW-1185">Reference proteome</keyword>
<evidence type="ECO:0000313" key="2">
    <source>
        <dbReference type="EMBL" id="CAF0738355.1"/>
    </source>
</evidence>
<proteinExistence type="predicted"/>
<dbReference type="PANTHER" id="PTHR14815:SF2">
    <property type="entry name" value="DDB1- AND CUL4-ASSOCIATED FACTOR 17"/>
    <property type="match status" value="1"/>
</dbReference>
<dbReference type="EMBL" id="CAJNOI010000008">
    <property type="protein sequence ID" value="CAF0769668.1"/>
    <property type="molecule type" value="Genomic_DNA"/>
</dbReference>
<dbReference type="OrthoDB" id="9971789at2759"/>
<dbReference type="Proteomes" id="UP000663877">
    <property type="component" value="Unassembled WGS sequence"/>
</dbReference>
<sequence>MSSSRSNCLYRNRIRSLISHRPIRSIEQLSLHSCLNHIRPYCSLSTSAIINEICLRRLLKSNYLCQFQESDQTSEYKLLPNKSTFILGHYMLTLQLNTLHLYVIDKNRLILIGEDLCTVKIVFIGICTYSDFERRNNSKQDGFILMTADQRLFLYDFKLKSRMPPTGICFQCEIPVKFLEKSFEYHEQNHMISIHTRYKQRAHLFILLRIWPRWLSYAFLIEPHIFGSDLKQAAITHELLIVQNQRNCCNLYSLHTILDEYTIKSHSLSDHPNELLPINVLINSCPPCLFTFNCERPLFDYAFCSTQHFLTRINEDYFVFHINNDSLPVSNGHLKRSWTDNLSPNSQVYFIDTNNNHDCIIDIRESIVHVWQLIHDESTNIKHLYTIDDGIATVGLSNERHITRYGRQTTPQQVLDLSSTVLTDHYFDTYNNLLTLLFESEVSDIAIIRLVEHPIGVCRQDINFKKNNKHNQLKIMHEHDKLIVQELSCHTVILRIFTLQRSR</sequence>
<comment type="caution">
    <text evidence="1">The sequence shown here is derived from an EMBL/GenBank/DDBJ whole genome shotgun (WGS) entry which is preliminary data.</text>
</comment>
<evidence type="ECO:0000313" key="1">
    <source>
        <dbReference type="EMBL" id="CAF0735320.1"/>
    </source>
</evidence>
<dbReference type="InterPro" id="IPR031620">
    <property type="entry name" value="DCAF17"/>
</dbReference>
<dbReference type="GO" id="GO:0016567">
    <property type="term" value="P:protein ubiquitination"/>
    <property type="evidence" value="ECO:0007669"/>
    <property type="project" value="InterPro"/>
</dbReference>
<dbReference type="EMBL" id="CAJNOM010000002">
    <property type="protein sequence ID" value="CAF0738355.1"/>
    <property type="molecule type" value="Genomic_DNA"/>
</dbReference>
<dbReference type="PANTHER" id="PTHR14815">
    <property type="entry name" value="DDB1- AND CUL4-ASSOCIATED FACTOR 17"/>
    <property type="match status" value="1"/>
</dbReference>
<dbReference type="GO" id="GO:0080008">
    <property type="term" value="C:Cul4-RING E3 ubiquitin ligase complex"/>
    <property type="evidence" value="ECO:0007669"/>
    <property type="project" value="TreeGrafter"/>
</dbReference>
<dbReference type="Pfam" id="PF15802">
    <property type="entry name" value="DCAF17"/>
    <property type="match status" value="1"/>
</dbReference>
<reference evidence="1" key="1">
    <citation type="submission" date="2021-02" db="EMBL/GenBank/DDBJ databases">
        <authorList>
            <person name="Nowell W R."/>
        </authorList>
    </citation>
    <scope>NUCLEOTIDE SEQUENCE</scope>
</reference>
<evidence type="ECO:0000313" key="4">
    <source>
        <dbReference type="Proteomes" id="UP000663832"/>
    </source>
</evidence>
<dbReference type="AlphaFoldDB" id="A0A813N713"/>
<protein>
    <submittedName>
        <fullName evidence="1">Uncharacterized protein</fullName>
    </submittedName>
</protein>
<evidence type="ECO:0000313" key="3">
    <source>
        <dbReference type="EMBL" id="CAF0769668.1"/>
    </source>
</evidence>